<dbReference type="GeneTree" id="ENSGT01140000283054"/>
<name>A0A2K6LDN4_RHIBE</name>
<evidence type="ECO:0000313" key="3">
    <source>
        <dbReference type="Proteomes" id="UP000233180"/>
    </source>
</evidence>
<organism evidence="2 3">
    <name type="scientific">Rhinopithecus bieti</name>
    <name type="common">Black snub-nosed monkey</name>
    <name type="synonym">Pygathrix bieti</name>
    <dbReference type="NCBI Taxonomy" id="61621"/>
    <lineage>
        <taxon>Eukaryota</taxon>
        <taxon>Metazoa</taxon>
        <taxon>Chordata</taxon>
        <taxon>Craniata</taxon>
        <taxon>Vertebrata</taxon>
        <taxon>Euteleostomi</taxon>
        <taxon>Mammalia</taxon>
        <taxon>Eutheria</taxon>
        <taxon>Euarchontoglires</taxon>
        <taxon>Primates</taxon>
        <taxon>Haplorrhini</taxon>
        <taxon>Catarrhini</taxon>
        <taxon>Cercopithecidae</taxon>
        <taxon>Colobinae</taxon>
        <taxon>Rhinopithecus</taxon>
    </lineage>
</organism>
<sequence>MQRPHDSCTCTGSSHTPCGPTAGSRQALSFEVPPCNYDPEKWIR</sequence>
<evidence type="ECO:0000256" key="1">
    <source>
        <dbReference type="SAM" id="MobiDB-lite"/>
    </source>
</evidence>
<dbReference type="Proteomes" id="UP000233180">
    <property type="component" value="Unassembled WGS sequence"/>
</dbReference>
<reference evidence="2" key="3">
    <citation type="submission" date="2025-09" db="UniProtKB">
        <authorList>
            <consortium name="Ensembl"/>
        </authorList>
    </citation>
    <scope>IDENTIFICATION</scope>
</reference>
<accession>A0A2K6LDN4</accession>
<evidence type="ECO:0000313" key="2">
    <source>
        <dbReference type="Ensembl" id="ENSRBIP00000021628.1"/>
    </source>
</evidence>
<reference evidence="2" key="2">
    <citation type="submission" date="2025-08" db="UniProtKB">
        <authorList>
            <consortium name="Ensembl"/>
        </authorList>
    </citation>
    <scope>IDENTIFICATION</scope>
</reference>
<feature type="region of interest" description="Disordered" evidence="1">
    <location>
        <begin position="1"/>
        <end position="25"/>
    </location>
</feature>
<proteinExistence type="predicted"/>
<keyword evidence="3" id="KW-1185">Reference proteome</keyword>
<dbReference type="AlphaFoldDB" id="A0A2K6LDN4"/>
<dbReference type="Ensembl" id="ENSRBIT00000045514.1">
    <property type="protein sequence ID" value="ENSRBIP00000021628.1"/>
    <property type="gene ID" value="ENSRBIG00000034770.1"/>
</dbReference>
<reference evidence="2 3" key="1">
    <citation type="submission" date="2016-06" db="EMBL/GenBank/DDBJ databases">
        <title>Genome of Rhinopithecus bieti.</title>
        <authorList>
            <person name="Wu"/>
            <person name="C.-I. and Zhang"/>
            <person name="Y."/>
        </authorList>
    </citation>
    <scope>NUCLEOTIDE SEQUENCE</scope>
</reference>
<protein>
    <submittedName>
        <fullName evidence="2">Uncharacterized protein</fullName>
    </submittedName>
</protein>